<dbReference type="InterPro" id="IPR025983">
    <property type="entry name" value="Cys_rich_CPCC"/>
</dbReference>
<evidence type="ECO:0000313" key="2">
    <source>
        <dbReference type="EMBL" id="XDL12853.1"/>
    </source>
</evidence>
<protein>
    <submittedName>
        <fullName evidence="2">CPCC family cysteine-rich protein</fullName>
    </submittedName>
</protein>
<dbReference type="AlphaFoldDB" id="A0AB39I8U9"/>
<proteinExistence type="predicted"/>
<organism evidence="2">
    <name type="scientific">Dickeya oryzae</name>
    <dbReference type="NCBI Taxonomy" id="1240404"/>
    <lineage>
        <taxon>Bacteria</taxon>
        <taxon>Pseudomonadati</taxon>
        <taxon>Pseudomonadota</taxon>
        <taxon>Gammaproteobacteria</taxon>
        <taxon>Enterobacterales</taxon>
        <taxon>Pectobacteriaceae</taxon>
        <taxon>Dickeya</taxon>
    </lineage>
</organism>
<evidence type="ECO:0000259" key="1">
    <source>
        <dbReference type="Pfam" id="PF14206"/>
    </source>
</evidence>
<sequence>MTENDLYPCPCCGQKTITELGNYEICPVCEWEDDPVQSSDPDFSGGANTLSLIDAKKILDSKLKA</sequence>
<accession>A0AB39I8U9</accession>
<dbReference type="RefSeq" id="WP_182919454.1">
    <property type="nucleotide sequence ID" value="NZ_CP162411.1"/>
</dbReference>
<reference evidence="2" key="1">
    <citation type="submission" date="2024-07" db="EMBL/GenBank/DDBJ databases">
        <authorList>
            <person name="Pedron J."/>
        </authorList>
    </citation>
    <scope>NUCLEOTIDE SEQUENCE</scope>
    <source>
        <strain evidence="2">A642-S2-A17</strain>
    </source>
</reference>
<gene>
    <name evidence="2" type="ORF">LF923_0011500</name>
</gene>
<dbReference type="EMBL" id="CP162411">
    <property type="protein sequence ID" value="XDL12853.1"/>
    <property type="molecule type" value="Genomic_DNA"/>
</dbReference>
<name>A0AB39I8U9_9GAMM</name>
<dbReference type="Pfam" id="PF14206">
    <property type="entry name" value="Cys_rich_CPCC"/>
    <property type="match status" value="1"/>
</dbReference>
<feature type="domain" description="Cysteine-rich CPCC" evidence="1">
    <location>
        <begin position="7"/>
        <end position="57"/>
    </location>
</feature>